<dbReference type="EMBL" id="JARJJS010000002">
    <property type="protein sequence ID" value="MDF4025559.1"/>
    <property type="molecule type" value="Genomic_DNA"/>
</dbReference>
<dbReference type="RefSeq" id="WP_320550052.1">
    <property type="nucleotide sequence ID" value="NZ_JAQLOK010000001.1"/>
</dbReference>
<dbReference type="Proteomes" id="UP001528850">
    <property type="component" value="Unassembled WGS sequence"/>
</dbReference>
<evidence type="ECO:0008006" key="3">
    <source>
        <dbReference type="Google" id="ProtNLM"/>
    </source>
</evidence>
<accession>A0ABT6BC62</accession>
<comment type="caution">
    <text evidence="1">The sequence shown here is derived from an EMBL/GenBank/DDBJ whole genome shotgun (WGS) entry which is preliminary data.</text>
</comment>
<gene>
    <name evidence="1" type="ORF">P3W24_11340</name>
</gene>
<protein>
    <recommendedName>
        <fullName evidence="3">KTSC domain-containing protein</fullName>
    </recommendedName>
</protein>
<evidence type="ECO:0000313" key="2">
    <source>
        <dbReference type="Proteomes" id="UP001528850"/>
    </source>
</evidence>
<name>A0ABT6BC62_9GAMM</name>
<sequence length="109" mass="11892">MRTLIAIVYGLLNLVGCSGAPDRSIVVSSSENGVAVLDSRTDIDMGRTEFACETSRSGHCYYALFYEGQPIRSFVLAVAERRRIDGLPDGFQQCVGSDPSRMTPGCRPR</sequence>
<reference evidence="1 2" key="1">
    <citation type="journal article" date="2024" name="Curr. Microbiol.">
        <title>Luteibacter sahnii sp. nov., A Novel Yellow-Colored Xanthomonadin Pigment Producing Probiotic Bacterium from Healthy Rice Seed Microbiome.</title>
        <authorList>
            <person name="Jaiswal G."/>
            <person name="Rana R."/>
            <person name="Nayak P.K."/>
            <person name="Chouhan R."/>
            <person name="Gandhi S.G."/>
            <person name="Patel H.K."/>
            <person name="Patil P.B."/>
        </authorList>
    </citation>
    <scope>NUCLEOTIDE SEQUENCE [LARGE SCALE GENOMIC DNA]</scope>
    <source>
        <strain evidence="1 2">PPL201</strain>
    </source>
</reference>
<organism evidence="1 2">
    <name type="scientific">Luteibacter sahnii</name>
    <dbReference type="NCBI Taxonomy" id="3021977"/>
    <lineage>
        <taxon>Bacteria</taxon>
        <taxon>Pseudomonadati</taxon>
        <taxon>Pseudomonadota</taxon>
        <taxon>Gammaproteobacteria</taxon>
        <taxon>Lysobacterales</taxon>
        <taxon>Rhodanobacteraceae</taxon>
        <taxon>Luteibacter</taxon>
    </lineage>
</organism>
<keyword evidence="2" id="KW-1185">Reference proteome</keyword>
<proteinExistence type="predicted"/>
<evidence type="ECO:0000313" key="1">
    <source>
        <dbReference type="EMBL" id="MDF4025559.1"/>
    </source>
</evidence>